<accession>A0AA37WET4</accession>
<proteinExistence type="predicted"/>
<evidence type="ECO:0000313" key="3">
    <source>
        <dbReference type="Proteomes" id="UP001156666"/>
    </source>
</evidence>
<dbReference type="Proteomes" id="UP001156666">
    <property type="component" value="Unassembled WGS sequence"/>
</dbReference>
<gene>
    <name evidence="2" type="ORF">GCM10007940_16090</name>
</gene>
<evidence type="ECO:0000256" key="1">
    <source>
        <dbReference type="SAM" id="Phobius"/>
    </source>
</evidence>
<keyword evidence="3" id="KW-1185">Reference proteome</keyword>
<keyword evidence="1" id="KW-1133">Transmembrane helix</keyword>
<dbReference type="InterPro" id="IPR045749">
    <property type="entry name" value="DUF6090"/>
</dbReference>
<comment type="caution">
    <text evidence="2">The sequence shown here is derived from an EMBL/GenBank/DDBJ whole genome shotgun (WGS) entry which is preliminary data.</text>
</comment>
<evidence type="ECO:0000313" key="2">
    <source>
        <dbReference type="EMBL" id="GLR16994.1"/>
    </source>
</evidence>
<name>A0AA37WET4_9BACT</name>
<dbReference type="EMBL" id="BSOH01000007">
    <property type="protein sequence ID" value="GLR16994.1"/>
    <property type="molecule type" value="Genomic_DNA"/>
</dbReference>
<reference evidence="2" key="1">
    <citation type="journal article" date="2014" name="Int. J. Syst. Evol. Microbiol.">
        <title>Complete genome sequence of Corynebacterium casei LMG S-19264T (=DSM 44701T), isolated from a smear-ripened cheese.</title>
        <authorList>
            <consortium name="US DOE Joint Genome Institute (JGI-PGF)"/>
            <person name="Walter F."/>
            <person name="Albersmeier A."/>
            <person name="Kalinowski J."/>
            <person name="Ruckert C."/>
        </authorList>
    </citation>
    <scope>NUCLEOTIDE SEQUENCE</scope>
    <source>
        <strain evidence="2">NBRC 108769</strain>
    </source>
</reference>
<organism evidence="2 3">
    <name type="scientific">Portibacter lacus</name>
    <dbReference type="NCBI Taxonomy" id="1099794"/>
    <lineage>
        <taxon>Bacteria</taxon>
        <taxon>Pseudomonadati</taxon>
        <taxon>Bacteroidota</taxon>
        <taxon>Saprospiria</taxon>
        <taxon>Saprospirales</taxon>
        <taxon>Haliscomenobacteraceae</taxon>
        <taxon>Portibacter</taxon>
    </lineage>
</organism>
<dbReference type="AlphaFoldDB" id="A0AA37WET4"/>
<dbReference type="Pfam" id="PF19578">
    <property type="entry name" value="DUF6090"/>
    <property type="match status" value="1"/>
</dbReference>
<keyword evidence="1" id="KW-0472">Membrane</keyword>
<reference evidence="2" key="2">
    <citation type="submission" date="2023-01" db="EMBL/GenBank/DDBJ databases">
        <title>Draft genome sequence of Portibacter lacus strain NBRC 108769.</title>
        <authorList>
            <person name="Sun Q."/>
            <person name="Mori K."/>
        </authorList>
    </citation>
    <scope>NUCLEOTIDE SEQUENCE</scope>
    <source>
        <strain evidence="2">NBRC 108769</strain>
    </source>
</reference>
<protein>
    <submittedName>
        <fullName evidence="2">Uncharacterized protein</fullName>
    </submittedName>
</protein>
<sequence>MFVVLYNQKRKPMIKIFRRIRQSLLSEGKTGRYFKYAIGEIILVVIGILIALQVNKWNDARNLYSKEVTYLREVKNNLEFDLTHEINPALLHLQNMLRADSVFNIHIKTTDQGISPDSVRRLIWEISYDWDILFNTSGYENLISVGIDLISNDSLRSSISTLYSYDYLYIQDYQSDVDKFTTEQYKPMFYEKMYNWPTDSIEKVRRVEKWKQDEILRSKFRMLRDYVRNREFQLNAVKPKVEKLIKNIEKYID</sequence>
<keyword evidence="1" id="KW-0812">Transmembrane</keyword>
<feature type="transmembrane region" description="Helical" evidence="1">
    <location>
        <begin position="33"/>
        <end position="52"/>
    </location>
</feature>